<organism evidence="15 16">
    <name type="scientific">Dothistroma septosporum (strain NZE10 / CBS 128990)</name>
    <name type="common">Red band needle blight fungus</name>
    <name type="synonym">Mycosphaerella pini</name>
    <dbReference type="NCBI Taxonomy" id="675120"/>
    <lineage>
        <taxon>Eukaryota</taxon>
        <taxon>Fungi</taxon>
        <taxon>Dikarya</taxon>
        <taxon>Ascomycota</taxon>
        <taxon>Pezizomycotina</taxon>
        <taxon>Dothideomycetes</taxon>
        <taxon>Dothideomycetidae</taxon>
        <taxon>Mycosphaerellales</taxon>
        <taxon>Mycosphaerellaceae</taxon>
        <taxon>Dothistroma</taxon>
    </lineage>
</organism>
<keyword evidence="4" id="KW-0963">Cytoplasm</keyword>
<evidence type="ECO:0000256" key="7">
    <source>
        <dbReference type="ARBA" id="ARBA00022843"/>
    </source>
</evidence>
<keyword evidence="7" id="KW-0832">Ubl conjugation</keyword>
<dbReference type="PANTHER" id="PTHR13034">
    <property type="entry name" value="DYNACTIN P62 SUBUNIT"/>
    <property type="match status" value="1"/>
</dbReference>
<accession>N1Q2N4</accession>
<dbReference type="eggNOG" id="KOG3896">
    <property type="taxonomic scope" value="Eukaryota"/>
</dbReference>
<evidence type="ECO:0000256" key="9">
    <source>
        <dbReference type="ARBA" id="ARBA00023054"/>
    </source>
</evidence>
<keyword evidence="8" id="KW-0007">Acetylation</keyword>
<keyword evidence="16" id="KW-1185">Reference proteome</keyword>
<evidence type="ECO:0000256" key="12">
    <source>
        <dbReference type="ARBA" id="ARBA00034864"/>
    </source>
</evidence>
<dbReference type="PANTHER" id="PTHR13034:SF2">
    <property type="entry name" value="DYNACTIN SUBUNIT 4"/>
    <property type="match status" value="1"/>
</dbReference>
<keyword evidence="9" id="KW-0175">Coiled coil</keyword>
<dbReference type="Pfam" id="PF05502">
    <property type="entry name" value="Dynactin_p62"/>
    <property type="match status" value="2"/>
</dbReference>
<evidence type="ECO:0000256" key="6">
    <source>
        <dbReference type="ARBA" id="ARBA00022553"/>
    </source>
</evidence>
<evidence type="ECO:0000313" key="16">
    <source>
        <dbReference type="Proteomes" id="UP000016933"/>
    </source>
</evidence>
<keyword evidence="10" id="KW-0206">Cytoskeleton</keyword>
<comment type="similarity">
    <text evidence="11">Belongs to the dynactin subunit 4 family.</text>
</comment>
<dbReference type="GO" id="GO:0001725">
    <property type="term" value="C:stress fiber"/>
    <property type="evidence" value="ECO:0007669"/>
    <property type="project" value="UniProtKB-SubCell"/>
</dbReference>
<evidence type="ECO:0000256" key="3">
    <source>
        <dbReference type="ARBA" id="ARBA00004657"/>
    </source>
</evidence>
<evidence type="ECO:0000256" key="8">
    <source>
        <dbReference type="ARBA" id="ARBA00022990"/>
    </source>
</evidence>
<sequence>MEVAFPYARYACPCADHISTKPTSQIGKRSSHEVENDAGEERTSNPHDLRANFSLYPLDRLLFCDECTQIKCEKCWTEEILYWYCPNCLFEVPSSTVKSDGNRCARHCYDCPACSAILCTTVMHRHSDALLRPDSSSSPETYILQCQYCEWSSLDIGVTFSRHNKITEQLNKIWKSRTIPGDSKQDRGGSLSHENAFANLSNFYKDQLSESRDTSSSYTDSPYSSPANLARIMSLYGGLSLHTQKKMKEKPQPMREAGNRAEGLSTFSEEVRPGEDELLQKIRTLGIEDAVSQPQQLQAPSNYDMRFKDELWPTATKLKVTRGKRCRTCRQFVARPETKVGSMRYKIRLLAMHHIPRVSIKPIQPSAQLQPVNSVNFQMRPEPIERVVLQPHQTQQYVLTIRNPIFEPIRVSLATPAITPGRAASKVTILCPSFTVGAAGDRWEEALAEPAISINGDGSRKAAMASLTGSSDADRQPEAGKVWERSKSATSIIIEVVSGVLDVPTKSNKGDRSPERSDEDEDILEIPIYVRAEWEAIPHGVHQPDTTEREARELAYWCVLGVGRVARG</sequence>
<evidence type="ECO:0000256" key="1">
    <source>
        <dbReference type="ARBA" id="ARBA00004300"/>
    </source>
</evidence>
<evidence type="ECO:0000256" key="14">
    <source>
        <dbReference type="SAM" id="MobiDB-lite"/>
    </source>
</evidence>
<feature type="compositionally biased region" description="Basic and acidic residues" evidence="14">
    <location>
        <begin position="30"/>
        <end position="46"/>
    </location>
</feature>
<keyword evidence="6" id="KW-0597">Phosphoprotein</keyword>
<feature type="region of interest" description="Disordered" evidence="14">
    <location>
        <begin position="21"/>
        <end position="46"/>
    </location>
</feature>
<dbReference type="OrthoDB" id="283815at2759"/>
<dbReference type="OMA" id="CGYCMWT"/>
<proteinExistence type="inferred from homology"/>
<keyword evidence="5" id="KW-1017">Isopeptide bond</keyword>
<evidence type="ECO:0000256" key="11">
    <source>
        <dbReference type="ARBA" id="ARBA00034776"/>
    </source>
</evidence>
<dbReference type="InterPro" id="IPR008603">
    <property type="entry name" value="DCTN4"/>
</dbReference>
<dbReference type="STRING" id="675120.N1Q2N4"/>
<evidence type="ECO:0000256" key="4">
    <source>
        <dbReference type="ARBA" id="ARBA00022490"/>
    </source>
</evidence>
<dbReference type="HOGENOM" id="CLU_034750_0_0_1"/>
<protein>
    <recommendedName>
        <fullName evidence="12">Dynactin subunit 4</fullName>
    </recommendedName>
</protein>
<gene>
    <name evidence="15" type="ORF">DOTSEDRAFT_162454</name>
</gene>
<reference evidence="15 16" key="2">
    <citation type="journal article" date="2012" name="PLoS Pathog.">
        <title>Diverse lifestyles and strategies of plant pathogenesis encoded in the genomes of eighteen Dothideomycetes fungi.</title>
        <authorList>
            <person name="Ohm R.A."/>
            <person name="Feau N."/>
            <person name="Henrissat B."/>
            <person name="Schoch C.L."/>
            <person name="Horwitz B.A."/>
            <person name="Barry K.W."/>
            <person name="Condon B.J."/>
            <person name="Copeland A.C."/>
            <person name="Dhillon B."/>
            <person name="Glaser F."/>
            <person name="Hesse C.N."/>
            <person name="Kosti I."/>
            <person name="LaButti K."/>
            <person name="Lindquist E.A."/>
            <person name="Lucas S."/>
            <person name="Salamov A.A."/>
            <person name="Bradshaw R.E."/>
            <person name="Ciuffetti L."/>
            <person name="Hamelin R.C."/>
            <person name="Kema G.H.J."/>
            <person name="Lawrence C."/>
            <person name="Scott J.A."/>
            <person name="Spatafora J.W."/>
            <person name="Turgeon B.G."/>
            <person name="de Wit P.J.G.M."/>
            <person name="Zhong S."/>
            <person name="Goodwin S.B."/>
            <person name="Grigoriev I.V."/>
        </authorList>
    </citation>
    <scope>NUCLEOTIDE SEQUENCE [LARGE SCALE GENOMIC DNA]</scope>
    <source>
        <strain evidence="16">NZE10 / CBS 128990</strain>
    </source>
</reference>
<dbReference type="AlphaFoldDB" id="N1Q2N4"/>
<dbReference type="EMBL" id="KB446535">
    <property type="protein sequence ID" value="EME48729.1"/>
    <property type="molecule type" value="Genomic_DNA"/>
</dbReference>
<reference evidence="16" key="1">
    <citation type="journal article" date="2012" name="PLoS Genet.">
        <title>The genomes of the fungal plant pathogens Cladosporium fulvum and Dothistroma septosporum reveal adaptation to different hosts and lifestyles but also signatures of common ancestry.</title>
        <authorList>
            <person name="de Wit P.J.G.M."/>
            <person name="van der Burgt A."/>
            <person name="Oekmen B."/>
            <person name="Stergiopoulos I."/>
            <person name="Abd-Elsalam K.A."/>
            <person name="Aerts A.L."/>
            <person name="Bahkali A.H."/>
            <person name="Beenen H.G."/>
            <person name="Chettri P."/>
            <person name="Cox M.P."/>
            <person name="Datema E."/>
            <person name="de Vries R.P."/>
            <person name="Dhillon B."/>
            <person name="Ganley A.R."/>
            <person name="Griffiths S.A."/>
            <person name="Guo Y."/>
            <person name="Hamelin R.C."/>
            <person name="Henrissat B."/>
            <person name="Kabir M.S."/>
            <person name="Jashni M.K."/>
            <person name="Kema G."/>
            <person name="Klaubauf S."/>
            <person name="Lapidus A."/>
            <person name="Levasseur A."/>
            <person name="Lindquist E."/>
            <person name="Mehrabi R."/>
            <person name="Ohm R.A."/>
            <person name="Owen T.J."/>
            <person name="Salamov A."/>
            <person name="Schwelm A."/>
            <person name="Schijlen E."/>
            <person name="Sun H."/>
            <person name="van den Burg H.A."/>
            <person name="van Ham R.C.H.J."/>
            <person name="Zhang S."/>
            <person name="Goodwin S.B."/>
            <person name="Grigoriev I.V."/>
            <person name="Collemare J."/>
            <person name="Bradshaw R.E."/>
        </authorList>
    </citation>
    <scope>NUCLEOTIDE SEQUENCE [LARGE SCALE GENOMIC DNA]</scope>
    <source>
        <strain evidence="16">NZE10 / CBS 128990</strain>
    </source>
</reference>
<evidence type="ECO:0000313" key="15">
    <source>
        <dbReference type="EMBL" id="EME48729.1"/>
    </source>
</evidence>
<evidence type="ECO:0000256" key="13">
    <source>
        <dbReference type="ARBA" id="ARBA00093507"/>
    </source>
</evidence>
<comment type="subcellular location">
    <subcellularLocation>
        <location evidence="1">Cytoplasm</location>
        <location evidence="1">Cytoskeleton</location>
        <location evidence="1">Microtubule organizing center</location>
        <location evidence="1">Centrosome</location>
    </subcellularLocation>
    <subcellularLocation>
        <location evidence="2">Cytoplasm</location>
        <location evidence="2">Cytoskeleton</location>
        <location evidence="2">Stress fiber</location>
    </subcellularLocation>
    <subcellularLocation>
        <location evidence="3">Cytoplasm</location>
        <location evidence="3">Myofibril</location>
    </subcellularLocation>
</comment>
<comment type="subunit">
    <text evidence="13">Subunit of dynactin, a multiprotein complex part of a tripartite complex with dynein and a adapter, such as BICDL1, BICD2 or HOOK3. The dynactin complex is built around ACTR1A/ACTB filament and consists of an actin-related filament composed of a shoulder domain, a pointed end and a barbed end. Its length is defined by its flexible shoulder domain. The soulder is composed of 2 DCTN1 subunits, 4 DCTN2 and 2 DCTN3. The 4 DCNT2 (via N-terminus) bind the ACTR1A filament and act as molecular rulers to determine the length. The pointed end is important for binding dynein-dynactin cargo adapters. Consists of 4 subunits: ACTR10, DCNT4, DCTN5 and DCTN6. The barbed end is composed of a CAPZA1:CAPZB heterodimers, which binds ACTR1A/ACTB filament and dynactin and stabilizes dynactin. Interacts with ATP7B, but not ATP7A, in a copper-dependent manner. Interacts with ANK2; this interaction is required for localization at costameres. Interacts with N4BP2L1.</text>
</comment>
<dbReference type="GO" id="GO:0005869">
    <property type="term" value="C:dynactin complex"/>
    <property type="evidence" value="ECO:0007669"/>
    <property type="project" value="InterPro"/>
</dbReference>
<evidence type="ECO:0000256" key="2">
    <source>
        <dbReference type="ARBA" id="ARBA00004529"/>
    </source>
</evidence>
<dbReference type="Proteomes" id="UP000016933">
    <property type="component" value="Unassembled WGS sequence"/>
</dbReference>
<name>N1Q2N4_DOTSN</name>
<evidence type="ECO:0000256" key="10">
    <source>
        <dbReference type="ARBA" id="ARBA00023212"/>
    </source>
</evidence>
<evidence type="ECO:0000256" key="5">
    <source>
        <dbReference type="ARBA" id="ARBA00022499"/>
    </source>
</evidence>